<sequence length="122" mass="14395">MSIRFPCNHQGYRLELVLLIRVVKCYRGHAVLYAKGYKLAWLKWFNHRTQFLKPWFDPPSTSSTCVTPVCYKDTFSLSVQRWPSPKHFEFGKWQSERIKAKEEKRRGDAFRGHECNDAINGA</sequence>
<reference evidence="1 2" key="1">
    <citation type="submission" date="2024-01" db="EMBL/GenBank/DDBJ databases">
        <title>The genomes of 5 underutilized Papilionoideae crops provide insights into root nodulation and disease resistanc.</title>
        <authorList>
            <person name="Jiang F."/>
        </authorList>
    </citation>
    <scope>NUCLEOTIDE SEQUENCE [LARGE SCALE GENOMIC DNA]</scope>
    <source>
        <strain evidence="1">LVBAO_FW01</strain>
        <tissue evidence="1">Leaves</tissue>
    </source>
</reference>
<dbReference type="AlphaFoldDB" id="A0AAN9KDK4"/>
<dbReference type="Proteomes" id="UP001367508">
    <property type="component" value="Unassembled WGS sequence"/>
</dbReference>
<evidence type="ECO:0000313" key="1">
    <source>
        <dbReference type="EMBL" id="KAK7315850.1"/>
    </source>
</evidence>
<accession>A0AAN9KDK4</accession>
<name>A0AAN9KDK4_CANGL</name>
<keyword evidence="2" id="KW-1185">Reference proteome</keyword>
<gene>
    <name evidence="1" type="ORF">VNO77_34432</name>
</gene>
<proteinExistence type="predicted"/>
<comment type="caution">
    <text evidence="1">The sequence shown here is derived from an EMBL/GenBank/DDBJ whole genome shotgun (WGS) entry which is preliminary data.</text>
</comment>
<protein>
    <submittedName>
        <fullName evidence="1">Uncharacterized protein</fullName>
    </submittedName>
</protein>
<evidence type="ECO:0000313" key="2">
    <source>
        <dbReference type="Proteomes" id="UP001367508"/>
    </source>
</evidence>
<organism evidence="1 2">
    <name type="scientific">Canavalia gladiata</name>
    <name type="common">Sword bean</name>
    <name type="synonym">Dolichos gladiatus</name>
    <dbReference type="NCBI Taxonomy" id="3824"/>
    <lineage>
        <taxon>Eukaryota</taxon>
        <taxon>Viridiplantae</taxon>
        <taxon>Streptophyta</taxon>
        <taxon>Embryophyta</taxon>
        <taxon>Tracheophyta</taxon>
        <taxon>Spermatophyta</taxon>
        <taxon>Magnoliopsida</taxon>
        <taxon>eudicotyledons</taxon>
        <taxon>Gunneridae</taxon>
        <taxon>Pentapetalae</taxon>
        <taxon>rosids</taxon>
        <taxon>fabids</taxon>
        <taxon>Fabales</taxon>
        <taxon>Fabaceae</taxon>
        <taxon>Papilionoideae</taxon>
        <taxon>50 kb inversion clade</taxon>
        <taxon>NPAAA clade</taxon>
        <taxon>indigoferoid/millettioid clade</taxon>
        <taxon>Phaseoleae</taxon>
        <taxon>Canavalia</taxon>
    </lineage>
</organism>
<dbReference type="EMBL" id="JAYMYQ010000008">
    <property type="protein sequence ID" value="KAK7315850.1"/>
    <property type="molecule type" value="Genomic_DNA"/>
</dbReference>